<evidence type="ECO:0000313" key="9">
    <source>
        <dbReference type="EMBL" id="PKU80184.1"/>
    </source>
</evidence>
<evidence type="ECO:0000313" key="10">
    <source>
        <dbReference type="Proteomes" id="UP000233837"/>
    </source>
</evidence>
<evidence type="ECO:0000259" key="8">
    <source>
        <dbReference type="PROSITE" id="PS51754"/>
    </source>
</evidence>
<dbReference type="PANTHER" id="PTHR33057:SF21">
    <property type="entry name" value="TRANSCRIPTION REPRESSOR"/>
    <property type="match status" value="1"/>
</dbReference>
<feature type="region of interest" description="Disordered" evidence="7">
    <location>
        <begin position="1"/>
        <end position="31"/>
    </location>
</feature>
<reference evidence="9 10" key="1">
    <citation type="journal article" date="2016" name="Sci. Rep.">
        <title>The Dendrobium catenatum Lindl. genome sequence provides insights into polysaccharide synthase, floral development and adaptive evolution.</title>
        <authorList>
            <person name="Zhang G.Q."/>
            <person name="Xu Q."/>
            <person name="Bian C."/>
            <person name="Tsai W.C."/>
            <person name="Yeh C.M."/>
            <person name="Liu K.W."/>
            <person name="Yoshida K."/>
            <person name="Zhang L.S."/>
            <person name="Chang S.B."/>
            <person name="Chen F."/>
            <person name="Shi Y."/>
            <person name="Su Y.Y."/>
            <person name="Zhang Y.Q."/>
            <person name="Chen L.J."/>
            <person name="Yin Y."/>
            <person name="Lin M."/>
            <person name="Huang H."/>
            <person name="Deng H."/>
            <person name="Wang Z.W."/>
            <person name="Zhu S.L."/>
            <person name="Zhao X."/>
            <person name="Deng C."/>
            <person name="Niu S.C."/>
            <person name="Huang J."/>
            <person name="Wang M."/>
            <person name="Liu G.H."/>
            <person name="Yang H.J."/>
            <person name="Xiao X.J."/>
            <person name="Hsiao Y.Y."/>
            <person name="Wu W.L."/>
            <person name="Chen Y.Y."/>
            <person name="Mitsuda N."/>
            <person name="Ohme-Takagi M."/>
            <person name="Luo Y.B."/>
            <person name="Van de Peer Y."/>
            <person name="Liu Z.J."/>
        </authorList>
    </citation>
    <scope>NUCLEOTIDE SEQUENCE [LARGE SCALE GENOMIC DNA]</scope>
    <source>
        <tissue evidence="9">The whole plant</tissue>
    </source>
</reference>
<dbReference type="InterPro" id="IPR038933">
    <property type="entry name" value="Ovate"/>
</dbReference>
<evidence type="ECO:0000256" key="1">
    <source>
        <dbReference type="ARBA" id="ARBA00004123"/>
    </source>
</evidence>
<dbReference type="EMBL" id="KZ502364">
    <property type="protein sequence ID" value="PKU80184.1"/>
    <property type="molecule type" value="Genomic_DNA"/>
</dbReference>
<dbReference type="Pfam" id="PF04844">
    <property type="entry name" value="Ovate"/>
    <property type="match status" value="1"/>
</dbReference>
<dbReference type="GO" id="GO:0005634">
    <property type="term" value="C:nucleus"/>
    <property type="evidence" value="ECO:0007669"/>
    <property type="project" value="UniProtKB-SubCell"/>
</dbReference>
<evidence type="ECO:0000256" key="4">
    <source>
        <dbReference type="ARBA" id="ARBA00023163"/>
    </source>
</evidence>
<keyword evidence="5 6" id="KW-0539">Nucleus</keyword>
<name>A0A2I0WX03_9ASPA</name>
<keyword evidence="3 6" id="KW-0805">Transcription regulation</keyword>
<feature type="region of interest" description="Disordered" evidence="7">
    <location>
        <begin position="45"/>
        <end position="69"/>
    </location>
</feature>
<protein>
    <recommendedName>
        <fullName evidence="6">Transcription repressor</fullName>
    </recommendedName>
    <alternativeName>
        <fullName evidence="6">Ovate family protein</fullName>
    </alternativeName>
</protein>
<dbReference type="NCBIfam" id="TIGR01568">
    <property type="entry name" value="A_thal_3678"/>
    <property type="match status" value="1"/>
</dbReference>
<keyword evidence="4 6" id="KW-0804">Transcription</keyword>
<keyword evidence="2 6" id="KW-0678">Repressor</keyword>
<gene>
    <name evidence="9" type="ORF">MA16_Dca011929</name>
</gene>
<dbReference type="InterPro" id="IPR006458">
    <property type="entry name" value="Ovate_C"/>
</dbReference>
<organism evidence="9 10">
    <name type="scientific">Dendrobium catenatum</name>
    <dbReference type="NCBI Taxonomy" id="906689"/>
    <lineage>
        <taxon>Eukaryota</taxon>
        <taxon>Viridiplantae</taxon>
        <taxon>Streptophyta</taxon>
        <taxon>Embryophyta</taxon>
        <taxon>Tracheophyta</taxon>
        <taxon>Spermatophyta</taxon>
        <taxon>Magnoliopsida</taxon>
        <taxon>Liliopsida</taxon>
        <taxon>Asparagales</taxon>
        <taxon>Orchidaceae</taxon>
        <taxon>Epidendroideae</taxon>
        <taxon>Malaxideae</taxon>
        <taxon>Dendrobiinae</taxon>
        <taxon>Dendrobium</taxon>
    </lineage>
</organism>
<evidence type="ECO:0000256" key="3">
    <source>
        <dbReference type="ARBA" id="ARBA00023015"/>
    </source>
</evidence>
<dbReference type="OrthoDB" id="690912at2759"/>
<evidence type="ECO:0000256" key="5">
    <source>
        <dbReference type="ARBA" id="ARBA00023242"/>
    </source>
</evidence>
<comment type="function">
    <text evidence="6">Transcriptional repressor that regulates multiple aspects of plant growth and development.</text>
</comment>
<dbReference type="AlphaFoldDB" id="A0A2I0WX03"/>
<dbReference type="Proteomes" id="UP000233837">
    <property type="component" value="Unassembled WGS sequence"/>
</dbReference>
<evidence type="ECO:0000256" key="2">
    <source>
        <dbReference type="ARBA" id="ARBA00022491"/>
    </source>
</evidence>
<reference evidence="9 10" key="2">
    <citation type="journal article" date="2017" name="Nature">
        <title>The Apostasia genome and the evolution of orchids.</title>
        <authorList>
            <person name="Zhang G.Q."/>
            <person name="Liu K.W."/>
            <person name="Li Z."/>
            <person name="Lohaus R."/>
            <person name="Hsiao Y.Y."/>
            <person name="Niu S.C."/>
            <person name="Wang J.Y."/>
            <person name="Lin Y.C."/>
            <person name="Xu Q."/>
            <person name="Chen L.J."/>
            <person name="Yoshida K."/>
            <person name="Fujiwara S."/>
            <person name="Wang Z.W."/>
            <person name="Zhang Y.Q."/>
            <person name="Mitsuda N."/>
            <person name="Wang M."/>
            <person name="Liu G.H."/>
            <person name="Pecoraro L."/>
            <person name="Huang H.X."/>
            <person name="Xiao X.J."/>
            <person name="Lin M."/>
            <person name="Wu X.Y."/>
            <person name="Wu W.L."/>
            <person name="Chen Y.Y."/>
            <person name="Chang S.B."/>
            <person name="Sakamoto S."/>
            <person name="Ohme-Takagi M."/>
            <person name="Yagi M."/>
            <person name="Zeng S.J."/>
            <person name="Shen C.Y."/>
            <person name="Yeh C.M."/>
            <person name="Luo Y.B."/>
            <person name="Tsai W.C."/>
            <person name="Van de Peer Y."/>
            <person name="Liu Z.J."/>
        </authorList>
    </citation>
    <scope>NUCLEOTIDE SEQUENCE [LARGE SCALE GENOMIC DNA]</scope>
    <source>
        <tissue evidence="9">The whole plant</tissue>
    </source>
</reference>
<keyword evidence="10" id="KW-1185">Reference proteome</keyword>
<sequence>MLGCFSRSRRPSPTLPPLTKPSPHATAGHPSSAVFRSFNSLFEPLSSESDSHTPSSSQTLSLTSSSAADSDPISSAIASRRLFPASPGPSNSILDSPAATISLGSAGVAVPTYTPDPYSDFRRSMEEMAAAIGVSGCGTQLDLAVLRELLFCYLKLNRKQAHKYIVSAFADLLVSLSDDEKGFGHE</sequence>
<dbReference type="GO" id="GO:0045892">
    <property type="term" value="P:negative regulation of DNA-templated transcription"/>
    <property type="evidence" value="ECO:0007669"/>
    <property type="project" value="UniProtKB-UniRule"/>
</dbReference>
<dbReference type="PANTHER" id="PTHR33057">
    <property type="entry name" value="TRANSCRIPTION REPRESSOR OFP7-RELATED"/>
    <property type="match status" value="1"/>
</dbReference>
<comment type="subcellular location">
    <subcellularLocation>
        <location evidence="1 6">Nucleus</location>
    </subcellularLocation>
</comment>
<evidence type="ECO:0000256" key="7">
    <source>
        <dbReference type="SAM" id="MobiDB-lite"/>
    </source>
</evidence>
<dbReference type="PROSITE" id="PS51754">
    <property type="entry name" value="OVATE"/>
    <property type="match status" value="1"/>
</dbReference>
<feature type="domain" description="OVATE" evidence="8">
    <location>
        <begin position="110"/>
        <end position="175"/>
    </location>
</feature>
<proteinExistence type="predicted"/>
<evidence type="ECO:0000256" key="6">
    <source>
        <dbReference type="RuleBase" id="RU367028"/>
    </source>
</evidence>
<accession>A0A2I0WX03</accession>